<dbReference type="Proteomes" id="UP000324832">
    <property type="component" value="Unassembled WGS sequence"/>
</dbReference>
<evidence type="ECO:0000313" key="1">
    <source>
        <dbReference type="EMBL" id="VVD05670.1"/>
    </source>
</evidence>
<keyword evidence="2" id="KW-1185">Reference proteome</keyword>
<organism evidence="1 2">
    <name type="scientific">Leptidea sinapis</name>
    <dbReference type="NCBI Taxonomy" id="189913"/>
    <lineage>
        <taxon>Eukaryota</taxon>
        <taxon>Metazoa</taxon>
        <taxon>Ecdysozoa</taxon>
        <taxon>Arthropoda</taxon>
        <taxon>Hexapoda</taxon>
        <taxon>Insecta</taxon>
        <taxon>Pterygota</taxon>
        <taxon>Neoptera</taxon>
        <taxon>Endopterygota</taxon>
        <taxon>Lepidoptera</taxon>
        <taxon>Glossata</taxon>
        <taxon>Ditrysia</taxon>
        <taxon>Papilionoidea</taxon>
        <taxon>Pieridae</taxon>
        <taxon>Dismorphiinae</taxon>
        <taxon>Leptidea</taxon>
    </lineage>
</organism>
<name>A0A5E4R4X0_9NEOP</name>
<sequence length="156" mass="17653">MTQAKNRIKILRAIKRKERTMTVRRSIWMQMASHKRLQRVKFIANDLTKACRKSVKSQTFYWAIITTALAGSLPELRQLSVRGSVYNGDAGKDVCAGHPGVLRVAFQQVRLLRDGMFHLGACPHHIRHHPTAGHIRVALRALVEGIQSIGVHSQTW</sequence>
<proteinExistence type="predicted"/>
<dbReference type="AlphaFoldDB" id="A0A5E4R4X0"/>
<accession>A0A5E4R4X0</accession>
<dbReference type="EMBL" id="FZQP02007003">
    <property type="protein sequence ID" value="VVD05670.1"/>
    <property type="molecule type" value="Genomic_DNA"/>
</dbReference>
<evidence type="ECO:0000313" key="2">
    <source>
        <dbReference type="Proteomes" id="UP000324832"/>
    </source>
</evidence>
<protein>
    <submittedName>
        <fullName evidence="1">Uncharacterized protein</fullName>
    </submittedName>
</protein>
<gene>
    <name evidence="1" type="ORF">LSINAPIS_LOCUS15162</name>
</gene>
<reference evidence="1 2" key="1">
    <citation type="submission" date="2017-07" db="EMBL/GenBank/DDBJ databases">
        <authorList>
            <person name="Talla V."/>
            <person name="Backstrom N."/>
        </authorList>
    </citation>
    <scope>NUCLEOTIDE SEQUENCE [LARGE SCALE GENOMIC DNA]</scope>
</reference>